<keyword evidence="3" id="KW-0175">Coiled coil</keyword>
<dbReference type="FunFam" id="1.20.1270.60:FF:000046">
    <property type="entry name" value="Vacuolar protein sorting-associated protein 17"/>
    <property type="match status" value="1"/>
</dbReference>
<dbReference type="PIRSF" id="PIRSF011791">
    <property type="entry name" value="Vps17"/>
    <property type="match status" value="1"/>
</dbReference>
<dbReference type="Proteomes" id="UP000799439">
    <property type="component" value="Unassembled WGS sequence"/>
</dbReference>
<evidence type="ECO:0000259" key="8">
    <source>
        <dbReference type="Pfam" id="PF00787"/>
    </source>
</evidence>
<dbReference type="GO" id="GO:0032266">
    <property type="term" value="F:phosphatidylinositol-3-phosphate binding"/>
    <property type="evidence" value="ECO:0007669"/>
    <property type="project" value="TreeGrafter"/>
</dbReference>
<comment type="similarity">
    <text evidence="4 6">Belongs to the VPS17 family.</text>
</comment>
<evidence type="ECO:0000256" key="2">
    <source>
        <dbReference type="ARBA" id="ARBA00022927"/>
    </source>
</evidence>
<dbReference type="InterPro" id="IPR037907">
    <property type="entry name" value="Vps17_PX"/>
</dbReference>
<evidence type="ECO:0000313" key="11">
    <source>
        <dbReference type="Proteomes" id="UP000799439"/>
    </source>
</evidence>
<reference evidence="10" key="1">
    <citation type="journal article" date="2020" name="Stud. Mycol.">
        <title>101 Dothideomycetes genomes: a test case for predicting lifestyles and emergence of pathogens.</title>
        <authorList>
            <person name="Haridas S."/>
            <person name="Albert R."/>
            <person name="Binder M."/>
            <person name="Bloem J."/>
            <person name="Labutti K."/>
            <person name="Salamov A."/>
            <person name="Andreopoulos B."/>
            <person name="Baker S."/>
            <person name="Barry K."/>
            <person name="Bills G."/>
            <person name="Bluhm B."/>
            <person name="Cannon C."/>
            <person name="Castanera R."/>
            <person name="Culley D."/>
            <person name="Daum C."/>
            <person name="Ezra D."/>
            <person name="Gonzalez J."/>
            <person name="Henrissat B."/>
            <person name="Kuo A."/>
            <person name="Liang C."/>
            <person name="Lipzen A."/>
            <person name="Lutzoni F."/>
            <person name="Magnuson J."/>
            <person name="Mondo S."/>
            <person name="Nolan M."/>
            <person name="Ohm R."/>
            <person name="Pangilinan J."/>
            <person name="Park H.-J."/>
            <person name="Ramirez L."/>
            <person name="Alfaro M."/>
            <person name="Sun H."/>
            <person name="Tritt A."/>
            <person name="Yoshinaga Y."/>
            <person name="Zwiers L.-H."/>
            <person name="Turgeon B."/>
            <person name="Goodwin S."/>
            <person name="Spatafora J."/>
            <person name="Crous P."/>
            <person name="Grigoriev I."/>
        </authorList>
    </citation>
    <scope>NUCLEOTIDE SEQUENCE</scope>
    <source>
        <strain evidence="10">CBS 260.36</strain>
    </source>
</reference>
<protein>
    <recommendedName>
        <fullName evidence="5 6">Vacuolar protein sorting-associated protein 17</fullName>
    </recommendedName>
</protein>
<gene>
    <name evidence="10" type="ORF">K461DRAFT_229455</name>
</gene>
<organism evidence="10 11">
    <name type="scientific">Myriangium duriaei CBS 260.36</name>
    <dbReference type="NCBI Taxonomy" id="1168546"/>
    <lineage>
        <taxon>Eukaryota</taxon>
        <taxon>Fungi</taxon>
        <taxon>Dikarya</taxon>
        <taxon>Ascomycota</taxon>
        <taxon>Pezizomycotina</taxon>
        <taxon>Dothideomycetes</taxon>
        <taxon>Dothideomycetidae</taxon>
        <taxon>Myriangiales</taxon>
        <taxon>Myriangiaceae</taxon>
        <taxon>Myriangium</taxon>
    </lineage>
</organism>
<feature type="region of interest" description="Disordered" evidence="7">
    <location>
        <begin position="505"/>
        <end position="597"/>
    </location>
</feature>
<dbReference type="InterPro" id="IPR014461">
    <property type="entry name" value="Retromer_complex_Vps17"/>
</dbReference>
<dbReference type="InterPro" id="IPR001683">
    <property type="entry name" value="PX_dom"/>
</dbReference>
<evidence type="ECO:0000256" key="3">
    <source>
        <dbReference type="ARBA" id="ARBA00023054"/>
    </source>
</evidence>
<feature type="region of interest" description="Disordered" evidence="7">
    <location>
        <begin position="1"/>
        <end position="135"/>
    </location>
</feature>
<dbReference type="AlphaFoldDB" id="A0A9P4MEU8"/>
<keyword evidence="11" id="KW-1185">Reference proteome</keyword>
<dbReference type="FunFam" id="3.30.1520.10:FF:000034">
    <property type="entry name" value="Vacuolar protein sorting-associated protein 17"/>
    <property type="match status" value="1"/>
</dbReference>
<feature type="compositionally biased region" description="Basic and acidic residues" evidence="7">
    <location>
        <begin position="551"/>
        <end position="561"/>
    </location>
</feature>
<dbReference type="CDD" id="cd06891">
    <property type="entry name" value="PX_Vps17p"/>
    <property type="match status" value="1"/>
</dbReference>
<comment type="subunit">
    <text evidence="6">Component of the retromer complex.</text>
</comment>
<feature type="compositionally biased region" description="Polar residues" evidence="7">
    <location>
        <begin position="50"/>
        <end position="68"/>
    </location>
</feature>
<dbReference type="Gene3D" id="1.20.1270.60">
    <property type="entry name" value="Arfaptin homology (AH) domain/BAR domain"/>
    <property type="match status" value="1"/>
</dbReference>
<dbReference type="OrthoDB" id="9976382at2759"/>
<proteinExistence type="inferred from homology"/>
<name>A0A9P4MEU8_9PEZI</name>
<keyword evidence="1 6" id="KW-0813">Transport</keyword>
<feature type="domain" description="PX" evidence="8">
    <location>
        <begin position="171"/>
        <end position="247"/>
    </location>
</feature>
<feature type="compositionally biased region" description="Polar residues" evidence="7">
    <location>
        <begin position="77"/>
        <end position="91"/>
    </location>
</feature>
<evidence type="ECO:0000256" key="4">
    <source>
        <dbReference type="ARBA" id="ARBA00060860"/>
    </source>
</evidence>
<comment type="caution">
    <text evidence="10">The sequence shown here is derived from an EMBL/GenBank/DDBJ whole genome shotgun (WGS) entry which is preliminary data.</text>
</comment>
<dbReference type="InterPro" id="IPR015404">
    <property type="entry name" value="Vps5_C"/>
</dbReference>
<dbReference type="GO" id="GO:0005829">
    <property type="term" value="C:cytosol"/>
    <property type="evidence" value="ECO:0007669"/>
    <property type="project" value="GOC"/>
</dbReference>
<dbReference type="GO" id="GO:0005768">
    <property type="term" value="C:endosome"/>
    <property type="evidence" value="ECO:0007669"/>
    <property type="project" value="TreeGrafter"/>
</dbReference>
<dbReference type="SUPFAM" id="SSF64268">
    <property type="entry name" value="PX domain"/>
    <property type="match status" value="1"/>
</dbReference>
<dbReference type="InterPro" id="IPR036871">
    <property type="entry name" value="PX_dom_sf"/>
</dbReference>
<dbReference type="InterPro" id="IPR027267">
    <property type="entry name" value="AH/BAR_dom_sf"/>
</dbReference>
<evidence type="ECO:0000256" key="1">
    <source>
        <dbReference type="ARBA" id="ARBA00022448"/>
    </source>
</evidence>
<dbReference type="Pfam" id="PF00787">
    <property type="entry name" value="PX"/>
    <property type="match status" value="1"/>
</dbReference>
<dbReference type="GO" id="GO:0030905">
    <property type="term" value="C:retromer, tubulation complex"/>
    <property type="evidence" value="ECO:0007669"/>
    <property type="project" value="TreeGrafter"/>
</dbReference>
<sequence length="597" mass="66282">MDYASLPHDPDHPEGSSPWASSPKQSRDFGPRPADVPESTQSPFEPPREASSQYQERPSTSDSTTLAASENGEGPQSPYNNHDTQGQPYNSQQYGAQQQHHQQQQQQQQQQGDQTRRAEAARYHPRQPHKPQPQYKLQCKITALERTGKKDPILRFDAYTNLPKFRTTQFRDIRRTHGEFQKFADHLISNNPEAMVPAVPPPLTAAGVGTDEDEVRVKTVMQRWLNVVCGNEILMRDEEMVFFIESDFGYSPVVRRKQPATGVRRKYIKQFAPPPDDTPELLESRPVVKAFYLGTMDAGHKMDRVVKSRRALGLAEGALGNSLGQLTTTEAHSGLNNAYRKLSRTIQTVGDYHSAQGTAEASTLGDPLSYHSTDAFIVKETLTNRHILLRDLLAAQQSTHSKESAANRLRASSSVKREKVDEAIAALEEARAAEQFLSGKTRAVTANLLQEKRKWFARTSADLRSAVREYVLRQIETERRTLATLETVRPDVRNVDASGGLSRLGRENVSVRRQLGSSQGPRGDAWSGVARPTAGRSMSGSFTAPGENEEAENKDADEAGGRKRATSGAGSLKRVEEDDEDRVDARNAASRLATTTF</sequence>
<dbReference type="InterPro" id="IPR053055">
    <property type="entry name" value="VPS17"/>
</dbReference>
<keyword evidence="2 6" id="KW-0653">Protein transport</keyword>
<feature type="domain" description="Sorting nexin/Vps5-like C-terminal" evidence="9">
    <location>
        <begin position="302"/>
        <end position="487"/>
    </location>
</feature>
<comment type="function">
    <text evidence="6">Component of the membrane-associated retromer complex which is essential in endosome-to-Golgi retrograde transport.</text>
</comment>
<evidence type="ECO:0000256" key="6">
    <source>
        <dbReference type="PIRNR" id="PIRNR011791"/>
    </source>
</evidence>
<evidence type="ECO:0000256" key="5">
    <source>
        <dbReference type="ARBA" id="ARBA00073022"/>
    </source>
</evidence>
<dbReference type="Gene3D" id="3.30.1520.10">
    <property type="entry name" value="Phox-like domain"/>
    <property type="match status" value="1"/>
</dbReference>
<dbReference type="GO" id="GO:0006886">
    <property type="term" value="P:intracellular protein transport"/>
    <property type="evidence" value="ECO:0007669"/>
    <property type="project" value="TreeGrafter"/>
</dbReference>
<accession>A0A9P4MEU8</accession>
<evidence type="ECO:0000256" key="7">
    <source>
        <dbReference type="SAM" id="MobiDB-lite"/>
    </source>
</evidence>
<dbReference type="Pfam" id="PF09325">
    <property type="entry name" value="Vps5"/>
    <property type="match status" value="1"/>
</dbReference>
<evidence type="ECO:0000259" key="9">
    <source>
        <dbReference type="Pfam" id="PF09325"/>
    </source>
</evidence>
<dbReference type="PANTHER" id="PTHR47433">
    <property type="entry name" value="VACUOLAR PROTEIN SORTING-ASSOCIATED PROTEIN 17"/>
    <property type="match status" value="1"/>
</dbReference>
<dbReference type="GO" id="GO:0042147">
    <property type="term" value="P:retrograde transport, endosome to Golgi"/>
    <property type="evidence" value="ECO:0007669"/>
    <property type="project" value="InterPro"/>
</dbReference>
<evidence type="ECO:0000313" key="10">
    <source>
        <dbReference type="EMBL" id="KAF2150508.1"/>
    </source>
</evidence>
<feature type="compositionally biased region" description="Low complexity" evidence="7">
    <location>
        <begin position="92"/>
        <end position="113"/>
    </location>
</feature>
<dbReference type="PANTHER" id="PTHR47433:SF1">
    <property type="entry name" value="VACUOLAR PROTEIN SORTING-ASSOCIATED PROTEIN 17"/>
    <property type="match status" value="1"/>
</dbReference>
<dbReference type="EMBL" id="ML996089">
    <property type="protein sequence ID" value="KAF2150508.1"/>
    <property type="molecule type" value="Genomic_DNA"/>
</dbReference>